<proteinExistence type="predicted"/>
<dbReference type="InterPro" id="IPR002125">
    <property type="entry name" value="CMP_dCMP_dom"/>
</dbReference>
<dbReference type="SUPFAM" id="SSF53927">
    <property type="entry name" value="Cytidine deaminase-like"/>
    <property type="match status" value="1"/>
</dbReference>
<organism evidence="2 3">
    <name type="scientific">Candidatus Kaiserbacteria bacterium CG10_big_fil_rev_8_21_14_0_10_51_14</name>
    <dbReference type="NCBI Taxonomy" id="1974610"/>
    <lineage>
        <taxon>Bacteria</taxon>
        <taxon>Candidatus Kaiseribacteriota</taxon>
    </lineage>
</organism>
<accession>A0A2H0UC98</accession>
<dbReference type="Proteomes" id="UP000231192">
    <property type="component" value="Unassembled WGS sequence"/>
</dbReference>
<reference evidence="3" key="1">
    <citation type="submission" date="2017-09" db="EMBL/GenBank/DDBJ databases">
        <title>Depth-based differentiation of microbial function through sediment-hosted aquifers and enrichment of novel symbionts in the deep terrestrial subsurface.</title>
        <authorList>
            <person name="Probst A.J."/>
            <person name="Ladd B."/>
            <person name="Jarett J.K."/>
            <person name="Geller-Mcgrath D.E."/>
            <person name="Sieber C.M.K."/>
            <person name="Emerson J.B."/>
            <person name="Anantharaman K."/>
            <person name="Thomas B.C."/>
            <person name="Malmstrom R."/>
            <person name="Stieglmeier M."/>
            <person name="Klingl A."/>
            <person name="Woyke T."/>
            <person name="Ryan C.M."/>
            <person name="Banfield J.F."/>
        </authorList>
    </citation>
    <scope>NUCLEOTIDE SEQUENCE [LARGE SCALE GENOMIC DNA]</scope>
</reference>
<comment type="caution">
    <text evidence="2">The sequence shown here is derived from an EMBL/GenBank/DDBJ whole genome shotgun (WGS) entry which is preliminary data.</text>
</comment>
<feature type="domain" description="CMP/dCMP-type deaminase" evidence="1">
    <location>
        <begin position="62"/>
        <end position="205"/>
    </location>
</feature>
<dbReference type="GO" id="GO:0003824">
    <property type="term" value="F:catalytic activity"/>
    <property type="evidence" value="ECO:0007669"/>
    <property type="project" value="InterPro"/>
</dbReference>
<dbReference type="InterPro" id="IPR016193">
    <property type="entry name" value="Cytidine_deaminase-like"/>
</dbReference>
<dbReference type="Gene3D" id="3.40.140.10">
    <property type="entry name" value="Cytidine Deaminase, domain 2"/>
    <property type="match status" value="1"/>
</dbReference>
<sequence>MARALIFVDNPPLDDLLQESLIYFVEAVHRDTYYTHAMLYSRNMADIAYPYLPVGRTFIYVGEDNPFMQEAREYARLYSLDDTIKTGSIVVKGGTIIGRGANGSDYHAKHGCERVKRGIQTGEGYELCEGCHPRNHSEPRAIADAIKNGHDTVGADLYLWGHWWACEPCWNAIIEAGIENVYLLKGSEKLFNKTNPDNIVGRQFE</sequence>
<evidence type="ECO:0000313" key="3">
    <source>
        <dbReference type="Proteomes" id="UP000231192"/>
    </source>
</evidence>
<gene>
    <name evidence="2" type="ORF">COU18_01200</name>
</gene>
<protein>
    <recommendedName>
        <fullName evidence="1">CMP/dCMP-type deaminase domain-containing protein</fullName>
    </recommendedName>
</protein>
<name>A0A2H0UC98_9BACT</name>
<evidence type="ECO:0000259" key="1">
    <source>
        <dbReference type="PROSITE" id="PS51747"/>
    </source>
</evidence>
<dbReference type="AlphaFoldDB" id="A0A2H0UC98"/>
<dbReference type="EMBL" id="PFBK01000003">
    <property type="protein sequence ID" value="PIR84007.1"/>
    <property type="molecule type" value="Genomic_DNA"/>
</dbReference>
<evidence type="ECO:0000313" key="2">
    <source>
        <dbReference type="EMBL" id="PIR84007.1"/>
    </source>
</evidence>
<dbReference type="Pfam" id="PF00383">
    <property type="entry name" value="dCMP_cyt_deam_1"/>
    <property type="match status" value="1"/>
</dbReference>
<dbReference type="PROSITE" id="PS51747">
    <property type="entry name" value="CYT_DCMP_DEAMINASES_2"/>
    <property type="match status" value="1"/>
</dbReference>